<evidence type="ECO:0000256" key="1">
    <source>
        <dbReference type="ARBA" id="ARBA00005168"/>
    </source>
</evidence>
<dbReference type="HAMAP" id="MF_00333">
    <property type="entry name" value="Coprogen_oxidas"/>
    <property type="match status" value="1"/>
</dbReference>
<feature type="binding site" evidence="7">
    <location>
        <begin position="106"/>
        <end position="108"/>
    </location>
    <ligand>
        <name>substrate</name>
    </ligand>
</feature>
<proteinExistence type="inferred from homology"/>
<keyword evidence="4 7" id="KW-0560">Oxidoreductase</keyword>
<protein>
    <recommendedName>
        <fullName evidence="7">Oxygen-dependent coproporphyrinogen-III oxidase</fullName>
        <shortName evidence="7">CPO</shortName>
        <shortName evidence="7">Coprogen oxidase</shortName>
        <shortName evidence="7">Coproporphyrinogenase</shortName>
        <ecNumber evidence="7">1.3.3.3</ecNumber>
    </recommendedName>
</protein>
<dbReference type="NCBIfam" id="NF003727">
    <property type="entry name" value="PRK05330.1"/>
    <property type="match status" value="1"/>
</dbReference>
<comment type="similarity">
    <text evidence="2 7">Belongs to the aerobic coproporphyrinogen-III oxidase family.</text>
</comment>
<dbReference type="Proteomes" id="UP000318148">
    <property type="component" value="Unassembled WGS sequence"/>
</dbReference>
<comment type="caution">
    <text evidence="7">Lacks conserved residue(s) required for the propagation of feature annotation.</text>
</comment>
<dbReference type="PRINTS" id="PR00073">
    <property type="entry name" value="COPRGNOXDASE"/>
</dbReference>
<dbReference type="SUPFAM" id="SSF102886">
    <property type="entry name" value="Coproporphyrinogen III oxidase"/>
    <property type="match status" value="1"/>
</dbReference>
<evidence type="ECO:0000313" key="8">
    <source>
        <dbReference type="EMBL" id="RZO07601.1"/>
    </source>
</evidence>
<keyword evidence="7" id="KW-0963">Cytoplasm</keyword>
<gene>
    <name evidence="7" type="primary">hemF</name>
    <name evidence="8" type="ORF">EVB02_01465</name>
</gene>
<comment type="function">
    <text evidence="7">Involved in the heme biosynthesis. Catalyzes the aerobic oxidative decarboxylation of propionate groups of rings A and B of coproporphyrinogen-III to yield the vinyl groups in protoporphyrinogen-IX.</text>
</comment>
<dbReference type="PANTHER" id="PTHR10755:SF0">
    <property type="entry name" value="OXYGEN-DEPENDENT COPROPORPHYRINOGEN-III OXIDASE, MITOCHONDRIAL"/>
    <property type="match status" value="1"/>
</dbReference>
<dbReference type="GO" id="GO:0046872">
    <property type="term" value="F:metal ion binding"/>
    <property type="evidence" value="ECO:0007669"/>
    <property type="project" value="UniProtKB-KW"/>
</dbReference>
<dbReference type="GO" id="GO:0004109">
    <property type="term" value="F:coproporphyrinogen oxidase activity"/>
    <property type="evidence" value="ECO:0007669"/>
    <property type="project" value="UniProtKB-UniRule"/>
</dbReference>
<dbReference type="PANTHER" id="PTHR10755">
    <property type="entry name" value="COPROPORPHYRINOGEN III OXIDASE, MITOCHONDRIAL"/>
    <property type="match status" value="1"/>
</dbReference>
<organism evidence="8 9">
    <name type="scientific">SAR92 clade bacterium</name>
    <dbReference type="NCBI Taxonomy" id="2315479"/>
    <lineage>
        <taxon>Bacteria</taxon>
        <taxon>Pseudomonadati</taxon>
        <taxon>Pseudomonadota</taxon>
        <taxon>Gammaproteobacteria</taxon>
        <taxon>Cellvibrionales</taxon>
        <taxon>Porticoccaceae</taxon>
        <taxon>SAR92 clade</taxon>
    </lineage>
</organism>
<evidence type="ECO:0000256" key="7">
    <source>
        <dbReference type="HAMAP-Rule" id="MF_00333"/>
    </source>
</evidence>
<dbReference type="AlphaFoldDB" id="A0A520LN06"/>
<evidence type="ECO:0000256" key="3">
    <source>
        <dbReference type="ARBA" id="ARBA00011738"/>
    </source>
</evidence>
<dbReference type="InterPro" id="IPR036406">
    <property type="entry name" value="Coprogen_oxidase_aer_sf"/>
</dbReference>
<dbReference type="Gene3D" id="3.40.1500.10">
    <property type="entry name" value="Coproporphyrinogen III oxidase, aerobic"/>
    <property type="match status" value="1"/>
</dbReference>
<sequence length="299" mass="34713">MDKKAVKNYFISLQNEISTALKSVDNKEFFVDKWDRPEGGGGESRIFTDGDLIEKGGVNFSHVLGETMPSAATAKRPELLGASWEAMGVSLVIHPENPHVPTAHMNVRFFSAKKESSETWWFGGGYDLTPYYGYVDDCNHWHSTAKKVCDEFSEDLYKKLKKNCDDYFFLPHRDEQRGIGGIFFDDFDELGFENSFKFTRSLGSSFLDAYMPIVKRRKNTVYGDIERNFQLYRRGRYVEFNLLRDRGTLFGLQSMGRTESILMSMPPLVKWEYDWKPSEGSKEKDLYDFYLKPKNWVEQ</sequence>
<feature type="active site" description="Proton donor" evidence="7">
    <location>
        <position position="104"/>
    </location>
</feature>
<dbReference type="UniPathway" id="UPA00251">
    <property type="reaction ID" value="UER00322"/>
</dbReference>
<keyword evidence="6 7" id="KW-0627">Porphyrin biosynthesis</keyword>
<reference evidence="8 9" key="1">
    <citation type="submission" date="2019-02" db="EMBL/GenBank/DDBJ databases">
        <title>Prokaryotic population dynamics and viral predation in marine succession experiment using metagenomics: the confinement effect.</title>
        <authorList>
            <person name="Haro-Moreno J.M."/>
            <person name="Rodriguez-Valera F."/>
            <person name="Lopez-Perez M."/>
        </authorList>
    </citation>
    <scope>NUCLEOTIDE SEQUENCE [LARGE SCALE GENOMIC DNA]</scope>
    <source>
        <strain evidence="8">MED-G169</strain>
    </source>
</reference>
<evidence type="ECO:0000313" key="9">
    <source>
        <dbReference type="Proteomes" id="UP000318148"/>
    </source>
</evidence>
<comment type="catalytic activity">
    <reaction evidence="7">
        <text>coproporphyrinogen III + O2 + 2 H(+) = protoporphyrinogen IX + 2 CO2 + 2 H2O</text>
        <dbReference type="Rhea" id="RHEA:18257"/>
        <dbReference type="ChEBI" id="CHEBI:15377"/>
        <dbReference type="ChEBI" id="CHEBI:15378"/>
        <dbReference type="ChEBI" id="CHEBI:15379"/>
        <dbReference type="ChEBI" id="CHEBI:16526"/>
        <dbReference type="ChEBI" id="CHEBI:57307"/>
        <dbReference type="ChEBI" id="CHEBI:57309"/>
        <dbReference type="EC" id="1.3.3.3"/>
    </reaction>
</comment>
<comment type="subunit">
    <text evidence="3 7">Homodimer.</text>
</comment>
<feature type="binding site" evidence="7">
    <location>
        <position position="94"/>
    </location>
    <ligand>
        <name>a divalent metal cation</name>
        <dbReference type="ChEBI" id="CHEBI:60240"/>
    </ligand>
</feature>
<dbReference type="GO" id="GO:0006782">
    <property type="term" value="P:protoporphyrinogen IX biosynthetic process"/>
    <property type="evidence" value="ECO:0007669"/>
    <property type="project" value="UniProtKB-UniRule"/>
</dbReference>
<dbReference type="GO" id="GO:0005737">
    <property type="term" value="C:cytoplasm"/>
    <property type="evidence" value="ECO:0007669"/>
    <property type="project" value="UniProtKB-SubCell"/>
</dbReference>
<feature type="site" description="Important for dimerization" evidence="7">
    <location>
        <position position="172"/>
    </location>
</feature>
<evidence type="ECO:0000256" key="5">
    <source>
        <dbReference type="ARBA" id="ARBA00023133"/>
    </source>
</evidence>
<dbReference type="Pfam" id="PF01218">
    <property type="entry name" value="Coprogen_oxidas"/>
    <property type="match status" value="1"/>
</dbReference>
<keyword evidence="5 7" id="KW-0350">Heme biosynthesis</keyword>
<dbReference type="EMBL" id="SHBO01000011">
    <property type="protein sequence ID" value="RZO07601.1"/>
    <property type="molecule type" value="Genomic_DNA"/>
</dbReference>
<evidence type="ECO:0000256" key="4">
    <source>
        <dbReference type="ARBA" id="ARBA00023002"/>
    </source>
</evidence>
<dbReference type="GO" id="GO:0042803">
    <property type="term" value="F:protein homodimerization activity"/>
    <property type="evidence" value="ECO:0007669"/>
    <property type="project" value="UniProtKB-UniRule"/>
</dbReference>
<dbReference type="EC" id="1.3.3.3" evidence="7"/>
<comment type="pathway">
    <text evidence="1 7">Porphyrin-containing compound metabolism; protoporphyrin-IX biosynthesis; protoporphyrinogen-IX from coproporphyrinogen-III (O2 route): step 1/1.</text>
</comment>
<dbReference type="PIRSF" id="PIRSF000166">
    <property type="entry name" value="Coproporphyri_ox"/>
    <property type="match status" value="1"/>
</dbReference>
<comment type="subcellular location">
    <subcellularLocation>
        <location evidence="7">Cytoplasm</location>
    </subcellularLocation>
</comment>
<comment type="caution">
    <text evidence="8">The sequence shown here is derived from an EMBL/GenBank/DDBJ whole genome shotgun (WGS) entry which is preliminary data.</text>
</comment>
<dbReference type="InterPro" id="IPR001260">
    <property type="entry name" value="Coprogen_oxidase_aer"/>
</dbReference>
<feature type="binding site" evidence="7">
    <location>
        <position position="104"/>
    </location>
    <ligand>
        <name>a divalent metal cation</name>
        <dbReference type="ChEBI" id="CHEBI:60240"/>
    </ligand>
</feature>
<evidence type="ECO:0000256" key="2">
    <source>
        <dbReference type="ARBA" id="ARBA00010644"/>
    </source>
</evidence>
<feature type="region of interest" description="Important for dimerization" evidence="7">
    <location>
        <begin position="237"/>
        <end position="272"/>
    </location>
</feature>
<name>A0A520LN06_9GAMM</name>
<feature type="binding site" evidence="7">
    <location>
        <position position="142"/>
    </location>
    <ligand>
        <name>a divalent metal cation</name>
        <dbReference type="ChEBI" id="CHEBI:60240"/>
    </ligand>
</feature>
<feature type="binding site" evidence="7">
    <location>
        <position position="90"/>
    </location>
    <ligand>
        <name>substrate</name>
    </ligand>
</feature>
<accession>A0A520LN06</accession>
<keyword evidence="7" id="KW-0479">Metal-binding</keyword>
<feature type="binding site" evidence="7">
    <location>
        <position position="172"/>
    </location>
    <ligand>
        <name>a divalent metal cation</name>
        <dbReference type="ChEBI" id="CHEBI:60240"/>
    </ligand>
</feature>
<comment type="cofactor">
    <cofactor evidence="7">
        <name>a divalent metal cation</name>
        <dbReference type="ChEBI" id="CHEBI:60240"/>
    </cofactor>
</comment>
<evidence type="ECO:0000256" key="6">
    <source>
        <dbReference type="ARBA" id="ARBA00023244"/>
    </source>
</evidence>